<dbReference type="EMBL" id="SMCR01000001">
    <property type="protein sequence ID" value="TCW00432.1"/>
    <property type="molecule type" value="Genomic_DNA"/>
</dbReference>
<sequence>MTETIKVTFADRGQDFIAWYIRNKKVIDCQPFQGSVWVGTRIIGRPIVGKRLAIITRDGCMGQLGYPVECIETLSVDETDKVETYYQGWLEIINRRSKQPRATS</sequence>
<accession>A0A4R3Z3N3</accession>
<dbReference type="RefSeq" id="WP_131863986.1">
    <property type="nucleotide sequence ID" value="NZ_SMCR01000001.1"/>
</dbReference>
<dbReference type="OrthoDB" id="9035415at2"/>
<reference evidence="1 2" key="1">
    <citation type="submission" date="2019-03" db="EMBL/GenBank/DDBJ databases">
        <title>Genomic Encyclopedia of Type Strains, Phase IV (KMG-IV): sequencing the most valuable type-strain genomes for metagenomic binning, comparative biology and taxonomic classification.</title>
        <authorList>
            <person name="Goeker M."/>
        </authorList>
    </citation>
    <scope>NUCLEOTIDE SEQUENCE [LARGE SCALE GENOMIC DNA]</scope>
    <source>
        <strain evidence="1 2">DSM 19580</strain>
    </source>
</reference>
<evidence type="ECO:0000313" key="2">
    <source>
        <dbReference type="Proteomes" id="UP000295719"/>
    </source>
</evidence>
<dbReference type="Proteomes" id="UP000295719">
    <property type="component" value="Unassembled WGS sequence"/>
</dbReference>
<keyword evidence="2" id="KW-1185">Reference proteome</keyword>
<organism evidence="1 2">
    <name type="scientific">Biostraticola tofi</name>
    <dbReference type="NCBI Taxonomy" id="466109"/>
    <lineage>
        <taxon>Bacteria</taxon>
        <taxon>Pseudomonadati</taxon>
        <taxon>Pseudomonadota</taxon>
        <taxon>Gammaproteobacteria</taxon>
        <taxon>Enterobacterales</taxon>
        <taxon>Bruguierivoracaceae</taxon>
        <taxon>Biostraticola</taxon>
    </lineage>
</organism>
<comment type="caution">
    <text evidence="1">The sequence shown here is derived from an EMBL/GenBank/DDBJ whole genome shotgun (WGS) entry which is preliminary data.</text>
</comment>
<evidence type="ECO:0000313" key="1">
    <source>
        <dbReference type="EMBL" id="TCW00432.1"/>
    </source>
</evidence>
<name>A0A4R3Z3N3_9GAMM</name>
<gene>
    <name evidence="1" type="ORF">EDC52_101782</name>
</gene>
<proteinExistence type="predicted"/>
<protein>
    <submittedName>
        <fullName evidence="1">Uncharacterized protein</fullName>
    </submittedName>
</protein>
<dbReference type="AlphaFoldDB" id="A0A4R3Z3N3"/>